<sequence length="251" mass="30419">MSRQTYTYKINKDKIRDNLLPRLKDEKDNVKSFSNYIFNKINPDRYPPFDPLEIIETLQGSHIDYYSVTAWGLVFDWIWDNHYSEDGFDSLLDHLGFESIYELYTKDKCWVYVNQIHEFENMNDLDHVYHGTYFLYTSDFFKHYLNYLLILLGKISVDAQYKGRRAYFSETELPLNDNDIDDILDEQTNQALIWIREDNEREDMIEGKESNYGRSRDRMHYYVAPEMFFHIKELQETLRHYDGNIFIYDSQ</sequence>
<keyword evidence="2" id="KW-1185">Reference proteome</keyword>
<proteinExistence type="predicted"/>
<dbReference type="OrthoDB" id="9849227at2"/>
<name>A0A2P8GDN5_9BACT</name>
<dbReference type="AlphaFoldDB" id="A0A2P8GDN5"/>
<gene>
    <name evidence="1" type="ORF">CLV42_104308</name>
</gene>
<reference evidence="1 2" key="1">
    <citation type="submission" date="2018-03" db="EMBL/GenBank/DDBJ databases">
        <title>Genomic Encyclopedia of Archaeal and Bacterial Type Strains, Phase II (KMG-II): from individual species to whole genera.</title>
        <authorList>
            <person name="Goeker M."/>
        </authorList>
    </citation>
    <scope>NUCLEOTIDE SEQUENCE [LARGE SCALE GENOMIC DNA]</scope>
    <source>
        <strain evidence="1 2">DSM 18107</strain>
    </source>
</reference>
<evidence type="ECO:0000313" key="1">
    <source>
        <dbReference type="EMBL" id="PSL32005.1"/>
    </source>
</evidence>
<evidence type="ECO:0000313" key="2">
    <source>
        <dbReference type="Proteomes" id="UP000240978"/>
    </source>
</evidence>
<dbReference type="EMBL" id="PYGK01000004">
    <property type="protein sequence ID" value="PSL32005.1"/>
    <property type="molecule type" value="Genomic_DNA"/>
</dbReference>
<accession>A0A2P8GDN5</accession>
<organism evidence="1 2">
    <name type="scientific">Chitinophaga ginsengisoli</name>
    <dbReference type="NCBI Taxonomy" id="363837"/>
    <lineage>
        <taxon>Bacteria</taxon>
        <taxon>Pseudomonadati</taxon>
        <taxon>Bacteroidota</taxon>
        <taxon>Chitinophagia</taxon>
        <taxon>Chitinophagales</taxon>
        <taxon>Chitinophagaceae</taxon>
        <taxon>Chitinophaga</taxon>
    </lineage>
</organism>
<protein>
    <submittedName>
        <fullName evidence="1">Uncharacterized protein</fullName>
    </submittedName>
</protein>
<dbReference type="RefSeq" id="WP_106602222.1">
    <property type="nucleotide sequence ID" value="NZ_PYGK01000004.1"/>
</dbReference>
<dbReference type="Proteomes" id="UP000240978">
    <property type="component" value="Unassembled WGS sequence"/>
</dbReference>
<comment type="caution">
    <text evidence="1">The sequence shown here is derived from an EMBL/GenBank/DDBJ whole genome shotgun (WGS) entry which is preliminary data.</text>
</comment>